<feature type="transmembrane region" description="Helical" evidence="1">
    <location>
        <begin position="95"/>
        <end position="117"/>
    </location>
</feature>
<keyword evidence="1" id="KW-1133">Transmembrane helix</keyword>
<protein>
    <submittedName>
        <fullName evidence="2">Uncharacterized protein</fullName>
    </submittedName>
</protein>
<feature type="transmembrane region" description="Helical" evidence="1">
    <location>
        <begin position="309"/>
        <end position="329"/>
    </location>
</feature>
<sequence>MVFLFPGILFRKFYYTGKFSNQFNHGNLLERFLWILFLSIVSLVLSGFIIYYATDYFSVEFIHNIDFRTVSKIFESLATNKYPDAFTNEVQLTSIGAVVLLIWILSAISGLFSYYFVTLFNLDHVFSALRFNNDWHYIGIASKENGINRKWGDNFRTYLDVLSSKKDKEELYRGRLKQFVLDKDNKIEHIVIESPLKFISFDKTPENQIKIDALHEACVSTPSFVVHKEFIDKIVFKKEIEGKIFVLPYENVVNINITYLKISNSFFHVKLAIVRFTLIFFYIILLGLAIFPMVKVPIKYFDTFLERAFFTIVSIFILTIFLDLFKSFFQVKSVFYKKLKENIIFAAMFSTLYLYVFEFANGWVTAVVFFIAFICAGVFLQQKK</sequence>
<reference evidence="2 3" key="1">
    <citation type="submission" date="2013-09" db="EMBL/GenBank/DDBJ databases">
        <authorList>
            <person name="Zeng Z."/>
            <person name="Chen C."/>
        </authorList>
    </citation>
    <scope>NUCLEOTIDE SEQUENCE [LARGE SCALE GENOMIC DNA]</scope>
    <source>
        <strain evidence="2 3">WB 3.3-2</strain>
    </source>
</reference>
<evidence type="ECO:0000313" key="3">
    <source>
        <dbReference type="Proteomes" id="UP000030152"/>
    </source>
</evidence>
<dbReference type="EMBL" id="JRLX01000002">
    <property type="protein sequence ID" value="KGO88078.1"/>
    <property type="molecule type" value="Genomic_DNA"/>
</dbReference>
<keyword evidence="1" id="KW-0812">Transmembrane</keyword>
<feature type="transmembrane region" description="Helical" evidence="1">
    <location>
        <begin position="363"/>
        <end position="380"/>
    </location>
</feature>
<keyword evidence="1" id="KW-0472">Membrane</keyword>
<dbReference type="Proteomes" id="UP000030152">
    <property type="component" value="Unassembled WGS sequence"/>
</dbReference>
<name>A0A0A2M9G7_9FLAO</name>
<feature type="transmembrane region" description="Helical" evidence="1">
    <location>
        <begin position="341"/>
        <end position="357"/>
    </location>
</feature>
<accession>A0A0A2M9G7</accession>
<feature type="transmembrane region" description="Helical" evidence="1">
    <location>
        <begin position="32"/>
        <end position="53"/>
    </location>
</feature>
<proteinExistence type="predicted"/>
<evidence type="ECO:0000256" key="1">
    <source>
        <dbReference type="SAM" id="Phobius"/>
    </source>
</evidence>
<evidence type="ECO:0000313" key="2">
    <source>
        <dbReference type="EMBL" id="KGO88078.1"/>
    </source>
</evidence>
<gene>
    <name evidence="2" type="ORF">Q765_03205</name>
</gene>
<dbReference type="AlphaFoldDB" id="A0A0A2M9G7"/>
<dbReference type="eggNOG" id="ENOG50333D0">
    <property type="taxonomic scope" value="Bacteria"/>
</dbReference>
<organism evidence="2 3">
    <name type="scientific">Flavobacterium rivuli WB 3.3-2 = DSM 21788</name>
    <dbReference type="NCBI Taxonomy" id="1121895"/>
    <lineage>
        <taxon>Bacteria</taxon>
        <taxon>Pseudomonadati</taxon>
        <taxon>Bacteroidota</taxon>
        <taxon>Flavobacteriia</taxon>
        <taxon>Flavobacteriales</taxon>
        <taxon>Flavobacteriaceae</taxon>
        <taxon>Flavobacterium</taxon>
    </lineage>
</organism>
<feature type="transmembrane region" description="Helical" evidence="1">
    <location>
        <begin position="272"/>
        <end position="294"/>
    </location>
</feature>
<comment type="caution">
    <text evidence="2">The sequence shown here is derived from an EMBL/GenBank/DDBJ whole genome shotgun (WGS) entry which is preliminary data.</text>
</comment>
<keyword evidence="3" id="KW-1185">Reference proteome</keyword>
<dbReference type="STRING" id="1121895.GCA_000378485_01137"/>